<dbReference type="Pfam" id="PF00682">
    <property type="entry name" value="HMGL-like"/>
    <property type="match status" value="1"/>
</dbReference>
<protein>
    <submittedName>
        <fullName evidence="3">Aldolase catalytic domain-containing protein</fullName>
    </submittedName>
</protein>
<accession>A0ABT8X5N5</accession>
<dbReference type="InterPro" id="IPR050073">
    <property type="entry name" value="2-IPM_HCS-like"/>
</dbReference>
<dbReference type="Gene3D" id="3.20.20.70">
    <property type="entry name" value="Aldolase class I"/>
    <property type="match status" value="1"/>
</dbReference>
<dbReference type="PROSITE" id="PS50991">
    <property type="entry name" value="PYR_CT"/>
    <property type="match status" value="1"/>
</dbReference>
<sequence>MNNVKLLDCTLRDGGYYTNWDFDKALVTEYCKAMEALPINYVEVGYRSIPLDGYLGEYFYCPEYVMKFLKMLMPSKKLVIILDEKNIREEHIDALLKPCIPYISMVRMAIDPKNFKQAITLAKKVKKMGFEVAFNVMYMSRWKEDTSFLDLLDGIDDVIDYFYMVDSFGGVLPNDIIEVLSLVKSKTNVPIGFHGHNNLEMALINTLTAMDHGCSLVDATITGMGRGAGNLKTELLLTYLESINAFHVSFTELSSLVTEFEKLKKHYEWGTNLPYMVSGILSQPQKDVMSWISKQTYPISSIITALRNKSGSIMDNKKLANFDFSITCFKNVLIIGGGESAVHHKNAIKQFIKSYKDTCVIHASTKNAGYYKGLDIPQFFCLVGSEGYRMQKIFNSDLINQSYTCILPPYPRKMGTFIPKEVIESSYELESVNFTDKYKDSYFALALQISLEFKAANIYLAGYDGYGENLGTKELELSVENQYLIDKFEQMNLNLIAITDTRYSLKKRSIYSYLK</sequence>
<dbReference type="Proteomes" id="UP001176891">
    <property type="component" value="Unassembled WGS sequence"/>
</dbReference>
<gene>
    <name evidence="3" type="ORF">Q4Q39_17835</name>
</gene>
<dbReference type="PANTHER" id="PTHR10277">
    <property type="entry name" value="HOMOCITRATE SYNTHASE-RELATED"/>
    <property type="match status" value="1"/>
</dbReference>
<evidence type="ECO:0000256" key="1">
    <source>
        <dbReference type="ARBA" id="ARBA00023211"/>
    </source>
</evidence>
<proteinExistence type="predicted"/>
<dbReference type="InterPro" id="IPR013785">
    <property type="entry name" value="Aldolase_TIM"/>
</dbReference>
<dbReference type="CDD" id="cd07944">
    <property type="entry name" value="DRE_TIM_HOA_like"/>
    <property type="match status" value="1"/>
</dbReference>
<dbReference type="SUPFAM" id="SSF51569">
    <property type="entry name" value="Aldolase"/>
    <property type="match status" value="1"/>
</dbReference>
<dbReference type="InterPro" id="IPR000891">
    <property type="entry name" value="PYR_CT"/>
</dbReference>
<dbReference type="EMBL" id="JAUOEM010000007">
    <property type="protein sequence ID" value="MDO5989269.1"/>
    <property type="molecule type" value="Genomic_DNA"/>
</dbReference>
<evidence type="ECO:0000313" key="3">
    <source>
        <dbReference type="EMBL" id="MDO5989269.1"/>
    </source>
</evidence>
<comment type="caution">
    <text evidence="3">The sequence shown here is derived from an EMBL/GenBank/DDBJ whole genome shotgun (WGS) entry which is preliminary data.</text>
</comment>
<dbReference type="PANTHER" id="PTHR10277:SF9">
    <property type="entry name" value="2-ISOPROPYLMALATE SYNTHASE 1, CHLOROPLASTIC-RELATED"/>
    <property type="match status" value="1"/>
</dbReference>
<name>A0ABT8X5N5_9FLAO</name>
<organism evidence="3 4">
    <name type="scientific">Flavivirga amylovorans</name>
    <dbReference type="NCBI Taxonomy" id="870486"/>
    <lineage>
        <taxon>Bacteria</taxon>
        <taxon>Pseudomonadati</taxon>
        <taxon>Bacteroidota</taxon>
        <taxon>Flavobacteriia</taxon>
        <taxon>Flavobacteriales</taxon>
        <taxon>Flavobacteriaceae</taxon>
        <taxon>Flavivirga</taxon>
    </lineage>
</organism>
<keyword evidence="4" id="KW-1185">Reference proteome</keyword>
<keyword evidence="1" id="KW-0464">Manganese</keyword>
<evidence type="ECO:0000313" key="4">
    <source>
        <dbReference type="Proteomes" id="UP001176891"/>
    </source>
</evidence>
<evidence type="ECO:0000259" key="2">
    <source>
        <dbReference type="PROSITE" id="PS50991"/>
    </source>
</evidence>
<reference evidence="3" key="1">
    <citation type="submission" date="2023-07" db="EMBL/GenBank/DDBJ databases">
        <title>Two novel species in the genus Flavivirga.</title>
        <authorList>
            <person name="Kwon K."/>
        </authorList>
    </citation>
    <scope>NUCLEOTIDE SEQUENCE</scope>
    <source>
        <strain evidence="3">KACC 14157</strain>
    </source>
</reference>
<feature type="domain" description="Pyruvate carboxyltransferase" evidence="2">
    <location>
        <begin position="4"/>
        <end position="257"/>
    </location>
</feature>
<dbReference type="RefSeq" id="WP_303283929.1">
    <property type="nucleotide sequence ID" value="NZ_BAABCZ010000003.1"/>
</dbReference>